<dbReference type="EMBL" id="CP015060">
    <property type="protein sequence ID" value="QGN17674.1"/>
    <property type="molecule type" value="Genomic_DNA"/>
</dbReference>
<dbReference type="PANTHER" id="PTHR46333:SF2">
    <property type="entry name" value="CYTOKINESIS PROTEIN 3"/>
    <property type="match status" value="1"/>
</dbReference>
<feature type="compositionally biased region" description="Polar residues" evidence="3">
    <location>
        <begin position="167"/>
        <end position="177"/>
    </location>
</feature>
<dbReference type="InterPro" id="IPR038765">
    <property type="entry name" value="Papain-like_cys_pep_sf"/>
</dbReference>
<evidence type="ECO:0000256" key="1">
    <source>
        <dbReference type="ARBA" id="ARBA00022443"/>
    </source>
</evidence>
<keyword evidence="1 2" id="KW-0728">SH3 domain</keyword>
<accession>A0ABX6EZA6</accession>
<dbReference type="Proteomes" id="UP000422736">
    <property type="component" value="Chromosome 8"/>
</dbReference>
<organism evidence="5 6">
    <name type="scientific">Kluyveromyces marxianus</name>
    <name type="common">Yeast</name>
    <name type="synonym">Candida kefyr</name>
    <dbReference type="NCBI Taxonomy" id="4911"/>
    <lineage>
        <taxon>Eukaryota</taxon>
        <taxon>Fungi</taxon>
        <taxon>Dikarya</taxon>
        <taxon>Ascomycota</taxon>
        <taxon>Saccharomycotina</taxon>
        <taxon>Saccharomycetes</taxon>
        <taxon>Saccharomycetales</taxon>
        <taxon>Saccharomycetaceae</taxon>
        <taxon>Kluyveromyces</taxon>
    </lineage>
</organism>
<reference evidence="5 6" key="1">
    <citation type="submission" date="2016-03" db="EMBL/GenBank/DDBJ databases">
        <title>How can Kluyveromyces marxianus grow so fast - potential evolutionary course in Saccharomyces Complex revealed by comparative genomics.</title>
        <authorList>
            <person name="Mo W."/>
            <person name="Lu W."/>
            <person name="Yang X."/>
            <person name="Qi J."/>
            <person name="Lv H."/>
        </authorList>
    </citation>
    <scope>NUCLEOTIDE SEQUENCE [LARGE SCALE GENOMIC DNA]</scope>
    <source>
        <strain evidence="5 6">FIM1</strain>
    </source>
</reference>
<dbReference type="InterPro" id="IPR036028">
    <property type="entry name" value="SH3-like_dom_sf"/>
</dbReference>
<dbReference type="PANTHER" id="PTHR46333">
    <property type="entry name" value="CYTOKINESIS PROTEIN 3"/>
    <property type="match status" value="1"/>
</dbReference>
<dbReference type="InterPro" id="IPR001452">
    <property type="entry name" value="SH3_domain"/>
</dbReference>
<dbReference type="SUPFAM" id="SSF54001">
    <property type="entry name" value="Cysteine proteinases"/>
    <property type="match status" value="1"/>
</dbReference>
<dbReference type="InterPro" id="IPR002931">
    <property type="entry name" value="Transglutaminase-like"/>
</dbReference>
<evidence type="ECO:0000256" key="3">
    <source>
        <dbReference type="SAM" id="MobiDB-lite"/>
    </source>
</evidence>
<dbReference type="InterPro" id="IPR056409">
    <property type="entry name" value="Ig_CYK3_C"/>
</dbReference>
<dbReference type="InterPro" id="IPR052557">
    <property type="entry name" value="CAP/Cytokinesis_protein"/>
</dbReference>
<evidence type="ECO:0000259" key="4">
    <source>
        <dbReference type="PROSITE" id="PS50002"/>
    </source>
</evidence>
<dbReference type="SMART" id="SM00326">
    <property type="entry name" value="SH3"/>
    <property type="match status" value="1"/>
</dbReference>
<feature type="domain" description="SH3" evidence="4">
    <location>
        <begin position="6"/>
        <end position="66"/>
    </location>
</feature>
<evidence type="ECO:0000313" key="6">
    <source>
        <dbReference type="Proteomes" id="UP000422736"/>
    </source>
</evidence>
<dbReference type="SUPFAM" id="SSF50044">
    <property type="entry name" value="SH3-domain"/>
    <property type="match status" value="1"/>
</dbReference>
<dbReference type="Gene3D" id="2.30.30.40">
    <property type="entry name" value="SH3 Domains"/>
    <property type="match status" value="1"/>
</dbReference>
<reference evidence="5 6" key="2">
    <citation type="submission" date="2019-11" db="EMBL/GenBank/DDBJ databases">
        <authorList>
            <person name="Lu H."/>
        </authorList>
    </citation>
    <scope>NUCLEOTIDE SEQUENCE [LARGE SCALE GENOMIC DNA]</scope>
    <source>
        <strain evidence="5 6">FIM1</strain>
    </source>
</reference>
<feature type="compositionally biased region" description="Pro residues" evidence="3">
    <location>
        <begin position="185"/>
        <end position="196"/>
    </location>
</feature>
<dbReference type="PROSITE" id="PS50002">
    <property type="entry name" value="SH3"/>
    <property type="match status" value="1"/>
</dbReference>
<dbReference type="Pfam" id="PF24584">
    <property type="entry name" value="Ig_CYK3_C"/>
    <property type="match status" value="1"/>
</dbReference>
<keyword evidence="6" id="KW-1185">Reference proteome</keyword>
<dbReference type="Pfam" id="PF07653">
    <property type="entry name" value="SH3_2"/>
    <property type="match status" value="1"/>
</dbReference>
<name>A0ABX6EZA6_KLUMA</name>
<gene>
    <name evidence="5" type="primary">CYK3</name>
    <name evidence="5" type="ORF">FIM1_4881</name>
</gene>
<proteinExistence type="predicted"/>
<evidence type="ECO:0000256" key="2">
    <source>
        <dbReference type="PROSITE-ProRule" id="PRU00192"/>
    </source>
</evidence>
<feature type="region of interest" description="Disordered" evidence="3">
    <location>
        <begin position="167"/>
        <end position="196"/>
    </location>
</feature>
<evidence type="ECO:0000313" key="5">
    <source>
        <dbReference type="EMBL" id="QGN17674.1"/>
    </source>
</evidence>
<dbReference type="SMART" id="SM00460">
    <property type="entry name" value="TGc"/>
    <property type="match status" value="1"/>
</dbReference>
<protein>
    <submittedName>
        <fullName evidence="5">Cytokinesis protein 3</fullName>
    </submittedName>
</protein>
<sequence>MAQPLPVSFTVKTNFAWSGEKKDDLGFLEGDYIDVTKVAGDWYYGRLIRNKKQGYFPSNYVTILEEKYNNHVPGKQAIQQQQQKKQQHKQRLPYREEELASRSFERYPGHTSSSPNIRNNVGFSLRKSHTNEELTTYSQGKRFSADVIPTVPEYGNRKYVVSQSYSTSNLASVNNRSGRSRDIPSQPPLPPIPKSPSMPMFNNNMSSRHSFQGMSDRSTDSFGKYSNTKYMEDSLASSEESFAIMSDFSATSAGSFARHNLARSFQDSLDRSIVSESKDTTGNGASSGGHPLKESKFGDMFKKWLPKSNNDYNNGNKDYPKLPNIQNLNISSNNHDANSWMEAEAQLRRAVTITANERRERGMRATSKNVDLLLYPHSVVNKDLYSNEVLHTRQPGIVDEFLAAADFKKVDRSARQLFKEKLPTQLSVESFAQYSFPSQYFTPLEQLRGLFTFCTELFRLIDDNGKTDFNKPPENLEKVLERRYCTPYELTWLFKRMSRALKINSEIVFGFLKTPHADNTTFKLNHCWLQVCFYEEWRFVDVILGNVTNPIHEYLNNKPAKRCESFYFLTSPMNIINTHVPREYSKQHIAPELDLNIILSLPVVFPSFFKNRLRLYRFSNGLCDLEDNEIFECTLRIPNDIEVFSNVVVDGDNSLEYRTMNLSLVQVLSHNKRNAVIKAVLPPGASKGTLYIHSGVKGTQTSIENVHPISMIVPLTSSGTSSSFEFVSRIPSESVQRVEIYIKEPQNKYLSCKRKYKFEIIQNPADGIIHQSMERNLSRSMLILSPSGKHYKLSKNDPHLPFGTWSAPIEVNETGRWSAMVTSDTGSGWCEFAQWESS</sequence>